<evidence type="ECO:0000256" key="5">
    <source>
        <dbReference type="ARBA" id="ARBA00023235"/>
    </source>
</evidence>
<dbReference type="SUPFAM" id="SSF54534">
    <property type="entry name" value="FKBP-like"/>
    <property type="match status" value="1"/>
</dbReference>
<dbReference type="PATRIC" id="fig|1235802.3.peg.4395"/>
<dbReference type="eggNOG" id="COG0760">
    <property type="taxonomic scope" value="Bacteria"/>
</dbReference>
<organism evidence="8 9">
    <name type="scientific">Eubacterium plexicaudatum ASF492</name>
    <dbReference type="NCBI Taxonomy" id="1235802"/>
    <lineage>
        <taxon>Bacteria</taxon>
        <taxon>Bacillati</taxon>
        <taxon>Bacillota</taxon>
        <taxon>Clostridia</taxon>
        <taxon>Eubacteriales</taxon>
        <taxon>Eubacteriaceae</taxon>
        <taxon>Eubacterium</taxon>
    </lineage>
</organism>
<evidence type="ECO:0000256" key="1">
    <source>
        <dbReference type="ARBA" id="ARBA00000971"/>
    </source>
</evidence>
<dbReference type="EC" id="5.2.1.8" evidence="2"/>
<evidence type="ECO:0000259" key="7">
    <source>
        <dbReference type="PROSITE" id="PS50198"/>
    </source>
</evidence>
<dbReference type="InterPro" id="IPR046357">
    <property type="entry name" value="PPIase_dom_sf"/>
</dbReference>
<dbReference type="PANTHER" id="PTHR47245:SF1">
    <property type="entry name" value="FOLDASE PROTEIN PRSA"/>
    <property type="match status" value="1"/>
</dbReference>
<dbReference type="AlphaFoldDB" id="N2ACB1"/>
<keyword evidence="4 6" id="KW-0697">Rotamase</keyword>
<reference evidence="8 9" key="1">
    <citation type="journal article" date="2014" name="Genome Announc.">
        <title>Draft genome sequences of the altered schaedler flora, a defined bacterial community from gnotobiotic mice.</title>
        <authorList>
            <person name="Wannemuehler M.J."/>
            <person name="Overstreet A.M."/>
            <person name="Ward D.V."/>
            <person name="Phillips G.J."/>
        </authorList>
    </citation>
    <scope>NUCLEOTIDE SEQUENCE [LARGE SCALE GENOMIC DNA]</scope>
    <source>
        <strain evidence="8 9">ASF492</strain>
    </source>
</reference>
<keyword evidence="5 6" id="KW-0413">Isomerase</keyword>
<dbReference type="InterPro" id="IPR000297">
    <property type="entry name" value="PPIase_PpiC"/>
</dbReference>
<dbReference type="PROSITE" id="PS50198">
    <property type="entry name" value="PPIC_PPIASE_2"/>
    <property type="match status" value="1"/>
</dbReference>
<keyword evidence="3" id="KW-0732">Signal</keyword>
<feature type="domain" description="PpiC" evidence="7">
    <location>
        <begin position="142"/>
        <end position="271"/>
    </location>
</feature>
<dbReference type="PANTHER" id="PTHR47245">
    <property type="entry name" value="PEPTIDYLPROLYL ISOMERASE"/>
    <property type="match status" value="1"/>
</dbReference>
<name>N2ACB1_9FIRM</name>
<accession>N2ACB1</accession>
<evidence type="ECO:0000256" key="3">
    <source>
        <dbReference type="ARBA" id="ARBA00022729"/>
    </source>
</evidence>
<evidence type="ECO:0000256" key="4">
    <source>
        <dbReference type="ARBA" id="ARBA00023110"/>
    </source>
</evidence>
<gene>
    <name evidence="8" type="ORF">C823_04136</name>
</gene>
<proteinExistence type="predicted"/>
<keyword evidence="9" id="KW-1185">Reference proteome</keyword>
<dbReference type="Proteomes" id="UP000012589">
    <property type="component" value="Unassembled WGS sequence"/>
</dbReference>
<dbReference type="GO" id="GO:0003755">
    <property type="term" value="F:peptidyl-prolyl cis-trans isomerase activity"/>
    <property type="evidence" value="ECO:0007669"/>
    <property type="project" value="UniProtKB-KW"/>
</dbReference>
<dbReference type="OrthoDB" id="14196at2"/>
<comment type="caution">
    <text evidence="8">The sequence shown here is derived from an EMBL/GenBank/DDBJ whole genome shotgun (WGS) entry which is preliminary data.</text>
</comment>
<sequence length="341" mass="38321">MASNEICNKNSKNKKKKRIAAVCCAGMLLSCLYTGCGKGDPLHVTQMMTKPVLKVDGESYSLSEAKVYLVNYQNLYGTVAGVDLWQREDQVDMLEEYIKNLTIAQMTKILSMDSLAKSRNIALEEEELASVAKAAKAYYESLNEEELAYLEVGETEIRKLYEDYALAQKLYKSLTVGVNSEVSDDEARIMDAMQIVVSDAKKAREIKKALKSGGDFSTLAGSYNEAEEIKIQFGRGELPQEVEKAAFALDNGTASGSIKTDDGFYFIYCVNKFNEELTDANKIKIVQKREKEAFGDVYDAYSRTIAKKMYQDTWNSLQANRLDQVKTDSFFAVYQEYCSEL</sequence>
<comment type="catalytic activity">
    <reaction evidence="1">
        <text>[protein]-peptidylproline (omega=180) = [protein]-peptidylproline (omega=0)</text>
        <dbReference type="Rhea" id="RHEA:16237"/>
        <dbReference type="Rhea" id="RHEA-COMP:10747"/>
        <dbReference type="Rhea" id="RHEA-COMP:10748"/>
        <dbReference type="ChEBI" id="CHEBI:83833"/>
        <dbReference type="ChEBI" id="CHEBI:83834"/>
        <dbReference type="EC" id="5.2.1.8"/>
    </reaction>
</comment>
<evidence type="ECO:0000256" key="6">
    <source>
        <dbReference type="PROSITE-ProRule" id="PRU00278"/>
    </source>
</evidence>
<evidence type="ECO:0000256" key="2">
    <source>
        <dbReference type="ARBA" id="ARBA00013194"/>
    </source>
</evidence>
<dbReference type="Pfam" id="PF13145">
    <property type="entry name" value="Rotamase_2"/>
    <property type="match status" value="1"/>
</dbReference>
<evidence type="ECO:0000313" key="9">
    <source>
        <dbReference type="Proteomes" id="UP000012589"/>
    </source>
</evidence>
<dbReference type="HOGENOM" id="CLU_041768_0_0_9"/>
<dbReference type="InterPro" id="IPR050245">
    <property type="entry name" value="PrsA_foldase"/>
</dbReference>
<protein>
    <recommendedName>
        <fullName evidence="2">peptidylprolyl isomerase</fullName>
        <ecNumber evidence="2">5.2.1.8</ecNumber>
    </recommendedName>
</protein>
<dbReference type="Gene3D" id="3.10.50.40">
    <property type="match status" value="1"/>
</dbReference>
<dbReference type="STRING" id="1235802.C823_04136"/>
<evidence type="ECO:0000313" key="8">
    <source>
        <dbReference type="EMBL" id="EMZ22049.1"/>
    </source>
</evidence>
<dbReference type="EMBL" id="AQFT01000124">
    <property type="protein sequence ID" value="EMZ22049.1"/>
    <property type="molecule type" value="Genomic_DNA"/>
</dbReference>